<feature type="transmembrane region" description="Helical" evidence="6">
    <location>
        <begin position="47"/>
        <end position="67"/>
    </location>
</feature>
<dbReference type="InterPro" id="IPR038730">
    <property type="entry name" value="HyfE-like"/>
</dbReference>
<name>A0A2M8LFU3_9BACT</name>
<dbReference type="PANTHER" id="PTHR38601:SF1">
    <property type="entry name" value="HYDROGENASE-4 COMPONENT E"/>
    <property type="match status" value="1"/>
</dbReference>
<evidence type="ECO:0000313" key="7">
    <source>
        <dbReference type="EMBL" id="PJE76334.1"/>
    </source>
</evidence>
<gene>
    <name evidence="7" type="ORF">COV05_05060</name>
</gene>
<evidence type="ECO:0000256" key="1">
    <source>
        <dbReference type="ARBA" id="ARBA00004651"/>
    </source>
</evidence>
<organism evidence="7 8">
    <name type="scientific">Candidatus Uhrbacteria bacterium CG10_big_fil_rev_8_21_14_0_10_48_16</name>
    <dbReference type="NCBI Taxonomy" id="1975038"/>
    <lineage>
        <taxon>Bacteria</taxon>
        <taxon>Candidatus Uhriibacteriota</taxon>
    </lineage>
</organism>
<feature type="transmembrane region" description="Helical" evidence="6">
    <location>
        <begin position="173"/>
        <end position="190"/>
    </location>
</feature>
<dbReference type="GO" id="GO:0005886">
    <property type="term" value="C:plasma membrane"/>
    <property type="evidence" value="ECO:0007669"/>
    <property type="project" value="UniProtKB-SubCell"/>
</dbReference>
<feature type="transmembrane region" description="Helical" evidence="6">
    <location>
        <begin position="21"/>
        <end position="41"/>
    </location>
</feature>
<evidence type="ECO:0000256" key="5">
    <source>
        <dbReference type="ARBA" id="ARBA00023136"/>
    </source>
</evidence>
<evidence type="ECO:0000256" key="2">
    <source>
        <dbReference type="ARBA" id="ARBA00022475"/>
    </source>
</evidence>
<protein>
    <recommendedName>
        <fullName evidence="9">Hydrogenase</fullName>
    </recommendedName>
</protein>
<feature type="transmembrane region" description="Helical" evidence="6">
    <location>
        <begin position="147"/>
        <end position="167"/>
    </location>
</feature>
<feature type="transmembrane region" description="Helical" evidence="6">
    <location>
        <begin position="88"/>
        <end position="108"/>
    </location>
</feature>
<dbReference type="EMBL" id="PFEU01000029">
    <property type="protein sequence ID" value="PJE76334.1"/>
    <property type="molecule type" value="Genomic_DNA"/>
</dbReference>
<comment type="subcellular location">
    <subcellularLocation>
        <location evidence="1">Cell membrane</location>
        <topology evidence="1">Multi-pass membrane protein</topology>
    </subcellularLocation>
</comment>
<evidence type="ECO:0000256" key="3">
    <source>
        <dbReference type="ARBA" id="ARBA00022692"/>
    </source>
</evidence>
<keyword evidence="2" id="KW-1003">Cell membrane</keyword>
<dbReference type="Proteomes" id="UP000231436">
    <property type="component" value="Unassembled WGS sequence"/>
</dbReference>
<keyword evidence="3 6" id="KW-0812">Transmembrane</keyword>
<evidence type="ECO:0000313" key="8">
    <source>
        <dbReference type="Proteomes" id="UP000231436"/>
    </source>
</evidence>
<keyword evidence="5 6" id="KW-0472">Membrane</keyword>
<evidence type="ECO:0008006" key="9">
    <source>
        <dbReference type="Google" id="ProtNLM"/>
    </source>
</evidence>
<evidence type="ECO:0000256" key="4">
    <source>
        <dbReference type="ARBA" id="ARBA00022989"/>
    </source>
</evidence>
<evidence type="ECO:0000256" key="6">
    <source>
        <dbReference type="SAM" id="Phobius"/>
    </source>
</evidence>
<accession>A0A2M8LFU3</accession>
<comment type="caution">
    <text evidence="7">The sequence shown here is derived from an EMBL/GenBank/DDBJ whole genome shotgun (WGS) entry which is preliminary data.</text>
</comment>
<keyword evidence="4 6" id="KW-1133">Transmembrane helix</keyword>
<dbReference type="AlphaFoldDB" id="A0A2M8LFU3"/>
<sequence>MLVLFVGETLTCFTLMRLPSLLRFYALSSVALGGLAIGLALEGGGVHLIPVAVAVVAVKALLVPFVIKRMAERSGASLRLVSSLRPSASWFVGIGVFGSGISLALHSPLYQMNNMIQTPALLPISFGVILVGLVMMIIRKDLLSQMIGFLVLENGIAAFSLSALGGIPVAIEFGVYSAVLIGAILMATLSQRVQNLLGTHDTSHLSELTD</sequence>
<reference evidence="8" key="1">
    <citation type="submission" date="2017-09" db="EMBL/GenBank/DDBJ databases">
        <title>Depth-based differentiation of microbial function through sediment-hosted aquifers and enrichment of novel symbionts in the deep terrestrial subsurface.</title>
        <authorList>
            <person name="Probst A.J."/>
            <person name="Ladd B."/>
            <person name="Jarett J.K."/>
            <person name="Geller-Mcgrath D.E."/>
            <person name="Sieber C.M.K."/>
            <person name="Emerson J.B."/>
            <person name="Anantharaman K."/>
            <person name="Thomas B.C."/>
            <person name="Malmstrom R."/>
            <person name="Stieglmeier M."/>
            <person name="Klingl A."/>
            <person name="Woyke T."/>
            <person name="Ryan C.M."/>
            <person name="Banfield J.F."/>
        </authorList>
    </citation>
    <scope>NUCLEOTIDE SEQUENCE [LARGE SCALE GENOMIC DNA]</scope>
</reference>
<proteinExistence type="predicted"/>
<feature type="transmembrane region" description="Helical" evidence="6">
    <location>
        <begin position="120"/>
        <end position="138"/>
    </location>
</feature>
<dbReference type="PANTHER" id="PTHR38601">
    <property type="entry name" value="HYDROGENASE-4 COMPONENT E"/>
    <property type="match status" value="1"/>
</dbReference>